<evidence type="ECO:0000313" key="1">
    <source>
        <dbReference type="EMBL" id="EHK74553.1"/>
    </source>
</evidence>
<evidence type="ECO:0000313" key="2">
    <source>
        <dbReference type="Proteomes" id="UP000004038"/>
    </source>
</evidence>
<dbReference type="AlphaFoldDB" id="H0G836"/>
<reference evidence="1 2" key="1">
    <citation type="journal article" date="2012" name="J. Bacteriol.">
        <title>Draft Genome Sequence of Sinorhizobium meliloti CCNWSX0020, a Nitrogen-Fixing Symbiont with Copper Tolerance Capability Isolated from Lead-Zinc Mine Tailings.</title>
        <authorList>
            <person name="Li Z."/>
            <person name="Ma Z."/>
            <person name="Hao X."/>
            <person name="Wei G."/>
        </authorList>
    </citation>
    <scope>NUCLEOTIDE SEQUENCE [LARGE SCALE GENOMIC DNA]</scope>
    <source>
        <strain evidence="1 2">CCNWSX0020</strain>
    </source>
</reference>
<organism evidence="1 2">
    <name type="scientific">Sinorhizobium meliloti CCNWSX0020</name>
    <dbReference type="NCBI Taxonomy" id="1107881"/>
    <lineage>
        <taxon>Bacteria</taxon>
        <taxon>Pseudomonadati</taxon>
        <taxon>Pseudomonadota</taxon>
        <taxon>Alphaproteobacteria</taxon>
        <taxon>Hyphomicrobiales</taxon>
        <taxon>Rhizobiaceae</taxon>
        <taxon>Sinorhizobium/Ensifer group</taxon>
        <taxon>Sinorhizobium</taxon>
    </lineage>
</organism>
<sequence>MLDHHQHPEAIMPDSINLLDEVLTQLLTERGLDRDWKMQNLSPQG</sequence>
<dbReference type="Proteomes" id="UP000004038">
    <property type="component" value="Unassembled WGS sequence"/>
</dbReference>
<accession>H0G836</accession>
<proteinExistence type="predicted"/>
<dbReference type="EMBL" id="AGVV01000084">
    <property type="protein sequence ID" value="EHK74553.1"/>
    <property type="molecule type" value="Genomic_DNA"/>
</dbReference>
<name>H0G836_RHIML</name>
<gene>
    <name evidence="1" type="ORF">SM0020_28355</name>
</gene>
<protein>
    <submittedName>
        <fullName evidence="1">Uncharacterized protein</fullName>
    </submittedName>
</protein>